<keyword evidence="1 3" id="KW-0732">Signal</keyword>
<feature type="signal peptide" evidence="3">
    <location>
        <begin position="1"/>
        <end position="19"/>
    </location>
</feature>
<accession>A0A369IAJ4</accession>
<dbReference type="Gene3D" id="2.60.120.200">
    <property type="match status" value="1"/>
</dbReference>
<dbReference type="EMBL" id="QPIW01000024">
    <property type="protein sequence ID" value="RDB03696.1"/>
    <property type="molecule type" value="Genomic_DNA"/>
</dbReference>
<dbReference type="SMART" id="SM00560">
    <property type="entry name" value="LamGL"/>
    <property type="match status" value="1"/>
</dbReference>
<protein>
    <recommendedName>
        <fullName evidence="4">LamG-like jellyroll fold domain-containing protein</fullName>
    </recommendedName>
</protein>
<dbReference type="InterPro" id="IPR055015">
    <property type="entry name" value="GCX_COOH"/>
</dbReference>
<evidence type="ECO:0000256" key="3">
    <source>
        <dbReference type="SAM" id="SignalP"/>
    </source>
</evidence>
<evidence type="ECO:0000256" key="1">
    <source>
        <dbReference type="ARBA" id="ARBA00022729"/>
    </source>
</evidence>
<name>A0A369IAJ4_9BACT</name>
<comment type="caution">
    <text evidence="5">The sequence shown here is derived from an EMBL/GenBank/DDBJ whole genome shotgun (WGS) entry which is preliminary data.</text>
</comment>
<organism evidence="5 6">
    <name type="scientific">Runella aurantiaca</name>
    <dbReference type="NCBI Taxonomy" id="2282308"/>
    <lineage>
        <taxon>Bacteria</taxon>
        <taxon>Pseudomonadati</taxon>
        <taxon>Bacteroidota</taxon>
        <taxon>Cytophagia</taxon>
        <taxon>Cytophagales</taxon>
        <taxon>Spirosomataceae</taxon>
        <taxon>Runella</taxon>
    </lineage>
</organism>
<dbReference type="Pfam" id="PF19081">
    <property type="entry name" value="Ig_7"/>
    <property type="match status" value="2"/>
</dbReference>
<dbReference type="SUPFAM" id="SSF49899">
    <property type="entry name" value="Concanavalin A-like lectins/glucanases"/>
    <property type="match status" value="1"/>
</dbReference>
<evidence type="ECO:0000256" key="2">
    <source>
        <dbReference type="ARBA" id="ARBA00023157"/>
    </source>
</evidence>
<dbReference type="Pfam" id="PF13385">
    <property type="entry name" value="Laminin_G_3"/>
    <property type="match status" value="1"/>
</dbReference>
<dbReference type="NCBIfam" id="NF045639">
    <property type="entry name" value="GCX_COOH"/>
    <property type="match status" value="1"/>
</dbReference>
<dbReference type="GO" id="GO:0004553">
    <property type="term" value="F:hydrolase activity, hydrolyzing O-glycosyl compounds"/>
    <property type="evidence" value="ECO:0007669"/>
    <property type="project" value="UniProtKB-ARBA"/>
</dbReference>
<evidence type="ECO:0000259" key="4">
    <source>
        <dbReference type="SMART" id="SM00560"/>
    </source>
</evidence>
<evidence type="ECO:0000313" key="6">
    <source>
        <dbReference type="Proteomes" id="UP000253141"/>
    </source>
</evidence>
<reference evidence="5 6" key="1">
    <citation type="submission" date="2018-07" db="EMBL/GenBank/DDBJ databases">
        <title>Genome analysis of Runella aurantiaca.</title>
        <authorList>
            <person name="Yang X."/>
        </authorList>
    </citation>
    <scope>NUCLEOTIDE SEQUENCE [LARGE SCALE GENOMIC DNA]</scope>
    <source>
        <strain evidence="5 6">YX9</strain>
    </source>
</reference>
<dbReference type="InterPro" id="IPR013320">
    <property type="entry name" value="ConA-like_dom_sf"/>
</dbReference>
<feature type="domain" description="LamG-like jellyroll fold" evidence="4">
    <location>
        <begin position="1239"/>
        <end position="1370"/>
    </location>
</feature>
<dbReference type="InterPro" id="IPR044023">
    <property type="entry name" value="Ig_7"/>
</dbReference>
<dbReference type="Proteomes" id="UP000253141">
    <property type="component" value="Unassembled WGS sequence"/>
</dbReference>
<proteinExistence type="predicted"/>
<keyword evidence="2" id="KW-1015">Disulfide bond</keyword>
<gene>
    <name evidence="5" type="ORF">DVG78_22570</name>
</gene>
<evidence type="ECO:0000313" key="5">
    <source>
        <dbReference type="EMBL" id="RDB03696.1"/>
    </source>
</evidence>
<dbReference type="GO" id="GO:0005975">
    <property type="term" value="P:carbohydrate metabolic process"/>
    <property type="evidence" value="ECO:0007669"/>
    <property type="project" value="UniProtKB-ARBA"/>
</dbReference>
<dbReference type="OrthoDB" id="1490335at2"/>
<keyword evidence="6" id="KW-1185">Reference proteome</keyword>
<sequence length="1519" mass="166555">MKKHLFICLCLLLFQTGFAQQFPTFDWARVASESYPSIPSVGTSYGSDIRLIKRDAAGNLYVSGQINKAMKFANQDIYAQNFYGSIYGNYFMKLNPTGETILWIKTMVYAGISDFEIDNDGFIYAVSEGGGGGTIKYGDATIAGGDAYPNIEVANYYKINASNGDLVWMKNAGTPSFAPSIYPFVETDNNALYLTDCLGPNANNSTTARGYRLIKILKSVANADPDGHIENKAWILDKDWFAANVDPLFENFILDIKLTNDKQSLWLYLKTGDVWIDDFSNQQFDTRDMIVVRLDNLNSATPTVGFKKKFSTIICPDQGDLQIDSQGNVILTGAFHTDPLRYTANANGKAEVIFGGITYEFPMNIHQQFIAKLSPTGAETWIKFYDIQIPYQFRSLTLDASDNMYVAGGTIYTKNSTIGSFTSYNDAFWIMKLKPNGDQVYMWSNEEGNGFGSEAVLCATGSDGVLIGTGGTQRRLPDAQAYFKVGNKEVFDGGGFVLSNLKHSGTAKPFEEFKKLKNINTSYDVLSHYSSHPNNFTELGGSLVFFAWGGADLNNAGYLWKTDGTEVGTTILKEVNTNSDVSSGPYKGQLVKTPTDLYYEGQSKPTATTVQREIWKSDGTIAGTVRVKAFLGASHENAGKESMYDILDMEFCNGIVFFTMTDNVANKIDLWKTDGTEAGTVRVYENCQSQIQAYNNQVYYFIAGVPDPNFGTVSFSMRRYSTLTNSGGFVKNLASTNAANIPRFFGVVNNVMLFAGDGTIVLNNNNVNSGMELWKSDGTSAGTVIVKDINPEVPNNFPSGPFSSGKHSISYANKSEYFIGANFNLPNLDTRSIIYNNSLYFNADDGINGSELWKSDGTQEGTVLVKNTATGSYTDIWGQTYPRNSDPAYLYPFNGSVYFMGYDDVGNGNRGLHKTDGTTNGTVLVKSDILYGGYNIDPYYNSSFGSVDASEKMPYAVLNNRLYFGGKETPTPVTAQDSEIWSTDGTTEGTKQLKNLTKVASTTPVNMYAWNGSLYFTMHKYQNVRNFYYPATEAEPWKFTPAPCTNPAPAGPLATAPTILASYPATIKSNGCLGIVKWYAAASGGSPIFTGDNYTTPLLNTTTTYYLTCTFNNCESQRSPATVTVNQPNCTTLPSPPTCNGGSVVNGNSITLTALGCAEQTRWYNQPAGGTLLGQNSTFTTPNLTTPTTYYPVCFMQGCESPRTLAVGITITPSSGQALDFDGTDDVVTVPANEGFNPQSYTIEAWVRFDINNRNQTIMDNSRRWMYYNYAQAGNSIKFGFEDNGHPREAGFSFTPTAGIWYHLACSFNNTSKESYFYINGELQDVQNINYAPSQTNFEMKIGNHYTFTGWELDGRIEEARFWNVARTETQIGASYNTELSGNESGLVFYYKFDGEATCDVQDCSPNQLHGTREGTTGTNNKPQFFNTSVALTDVACGVSSACTLLNPCPASLPIASPNYTTETLTRQANAINGAITAINQITNTAKITYEARSITLNEGFVAQPTNTGYFKAQVGGCN</sequence>
<feature type="chain" id="PRO_5016959244" description="LamG-like jellyroll fold domain-containing protein" evidence="3">
    <location>
        <begin position="20"/>
        <end position="1519"/>
    </location>
</feature>
<dbReference type="RefSeq" id="WP_114463296.1">
    <property type="nucleotide sequence ID" value="NZ_QPIW01000024.1"/>
</dbReference>
<dbReference type="InterPro" id="IPR006558">
    <property type="entry name" value="LamG-like"/>
</dbReference>